<evidence type="ECO:0000313" key="2">
    <source>
        <dbReference type="EMBL" id="KAJ7727432.1"/>
    </source>
</evidence>
<gene>
    <name evidence="2" type="ORF">DFH07DRAFT_930785</name>
</gene>
<reference evidence="2" key="1">
    <citation type="submission" date="2023-03" db="EMBL/GenBank/DDBJ databases">
        <title>Massive genome expansion in bonnet fungi (Mycena s.s.) driven by repeated elements and novel gene families across ecological guilds.</title>
        <authorList>
            <consortium name="Lawrence Berkeley National Laboratory"/>
            <person name="Harder C.B."/>
            <person name="Miyauchi S."/>
            <person name="Viragh M."/>
            <person name="Kuo A."/>
            <person name="Thoen E."/>
            <person name="Andreopoulos B."/>
            <person name="Lu D."/>
            <person name="Skrede I."/>
            <person name="Drula E."/>
            <person name="Henrissat B."/>
            <person name="Morin E."/>
            <person name="Kohler A."/>
            <person name="Barry K."/>
            <person name="LaButti K."/>
            <person name="Morin E."/>
            <person name="Salamov A."/>
            <person name="Lipzen A."/>
            <person name="Mereny Z."/>
            <person name="Hegedus B."/>
            <person name="Baldrian P."/>
            <person name="Stursova M."/>
            <person name="Weitz H."/>
            <person name="Taylor A."/>
            <person name="Grigoriev I.V."/>
            <person name="Nagy L.G."/>
            <person name="Martin F."/>
            <person name="Kauserud H."/>
        </authorList>
    </citation>
    <scope>NUCLEOTIDE SEQUENCE</scope>
    <source>
        <strain evidence="2">CBHHK188m</strain>
    </source>
</reference>
<organism evidence="2 3">
    <name type="scientific">Mycena maculata</name>
    <dbReference type="NCBI Taxonomy" id="230809"/>
    <lineage>
        <taxon>Eukaryota</taxon>
        <taxon>Fungi</taxon>
        <taxon>Dikarya</taxon>
        <taxon>Basidiomycota</taxon>
        <taxon>Agaricomycotina</taxon>
        <taxon>Agaricomycetes</taxon>
        <taxon>Agaricomycetidae</taxon>
        <taxon>Agaricales</taxon>
        <taxon>Marasmiineae</taxon>
        <taxon>Mycenaceae</taxon>
        <taxon>Mycena</taxon>
    </lineage>
</organism>
<name>A0AAD7HU67_9AGAR</name>
<sequence>MSYPGGGTLEHAFLARLSDPTYYPSAAESIQIRVAIHNLAREHEQLEREKQAAIERLSQINLRLPVLETTIADFRRAVCLARPDRIAPEILALVFVFTLPDHLTTVPSEKDAPISVSRVCRHWRQVALATPQLWSTMTIDFSRRPKYDENLWLARNAPSLSCLPAIRILGHPVYRLAAFRSIITPYFHRIRHLEVCASPSQLPWLLGSSVPALQTLVIIYTPYDEIKGPFTVAPNLRCLRISSETWPQESMPQHSLVFSQLRLEIKNLTELHTFGVECNLTEFLGVVSACPSLCVLDLWLVDVEDEEWEHERQDGGIPLHHLRTLSLRADEAAAPIILGDIAAPELFSLHLNFYIITDSVTRWDDTSRLLAQFHSTLQHLTIEDPLTLGYCDLPSFPSLRTLTLLECDSYNPFDWLHTKPSETFLPQLESLRISFPDMGGHWVSCIMHAARFRGPLMRLSLPASGTRALRSITLSNKRRADMGYGVPRKLQRRIAEFAAHGLQFHVDPFEMGLVGEEWVYEYDPYEKTSPWPEDVNC</sequence>
<dbReference type="Gene3D" id="1.20.1280.50">
    <property type="match status" value="1"/>
</dbReference>
<dbReference type="Gene3D" id="3.80.10.10">
    <property type="entry name" value="Ribonuclease Inhibitor"/>
    <property type="match status" value="1"/>
</dbReference>
<dbReference type="InterPro" id="IPR032675">
    <property type="entry name" value="LRR_dom_sf"/>
</dbReference>
<protein>
    <recommendedName>
        <fullName evidence="4">F-box domain-containing protein</fullName>
    </recommendedName>
</protein>
<keyword evidence="3" id="KW-1185">Reference proteome</keyword>
<dbReference type="AlphaFoldDB" id="A0AAD7HU67"/>
<evidence type="ECO:0000313" key="3">
    <source>
        <dbReference type="Proteomes" id="UP001215280"/>
    </source>
</evidence>
<dbReference type="Proteomes" id="UP001215280">
    <property type="component" value="Unassembled WGS sequence"/>
</dbReference>
<dbReference type="EMBL" id="JARJLG010000212">
    <property type="protein sequence ID" value="KAJ7727432.1"/>
    <property type="molecule type" value="Genomic_DNA"/>
</dbReference>
<keyword evidence="1" id="KW-0175">Coiled coil</keyword>
<feature type="coiled-coil region" evidence="1">
    <location>
        <begin position="29"/>
        <end position="63"/>
    </location>
</feature>
<evidence type="ECO:0000256" key="1">
    <source>
        <dbReference type="SAM" id="Coils"/>
    </source>
</evidence>
<comment type="caution">
    <text evidence="2">The sequence shown here is derived from an EMBL/GenBank/DDBJ whole genome shotgun (WGS) entry which is preliminary data.</text>
</comment>
<dbReference type="SUPFAM" id="SSF52047">
    <property type="entry name" value="RNI-like"/>
    <property type="match status" value="1"/>
</dbReference>
<proteinExistence type="predicted"/>
<accession>A0AAD7HU67</accession>
<evidence type="ECO:0008006" key="4">
    <source>
        <dbReference type="Google" id="ProtNLM"/>
    </source>
</evidence>